<dbReference type="SUPFAM" id="SSF48208">
    <property type="entry name" value="Six-hairpin glycosidases"/>
    <property type="match status" value="1"/>
</dbReference>
<evidence type="ECO:0000256" key="1">
    <source>
        <dbReference type="ARBA" id="ARBA00000966"/>
    </source>
</evidence>
<feature type="active site" evidence="9">
    <location>
        <position position="560"/>
    </location>
</feature>
<evidence type="ECO:0000313" key="12">
    <source>
        <dbReference type="EMBL" id="KAK8753528.1"/>
    </source>
</evidence>
<feature type="chain" id="PRO_5043111247" description="Endoglucanase" evidence="10">
    <location>
        <begin position="25"/>
        <end position="580"/>
    </location>
</feature>
<evidence type="ECO:0000256" key="6">
    <source>
        <dbReference type="ARBA" id="ARBA00023295"/>
    </source>
</evidence>
<dbReference type="Pfam" id="PF00759">
    <property type="entry name" value="Glyco_hydro_9"/>
    <property type="match status" value="1"/>
</dbReference>
<comment type="catalytic activity">
    <reaction evidence="1 10">
        <text>Endohydrolysis of (1-&gt;4)-beta-D-glucosidic linkages in cellulose, lichenin and cereal beta-D-glucans.</text>
        <dbReference type="EC" id="3.2.1.4"/>
    </reaction>
</comment>
<comment type="similarity">
    <text evidence="2 8 10">Belongs to the glycosyl hydrolase 9 (cellulase E) family.</text>
</comment>
<evidence type="ECO:0000256" key="4">
    <source>
        <dbReference type="ARBA" id="ARBA00023001"/>
    </source>
</evidence>
<keyword evidence="3 8" id="KW-0378">Hydrolase</keyword>
<evidence type="ECO:0000313" key="13">
    <source>
        <dbReference type="Proteomes" id="UP001445076"/>
    </source>
</evidence>
<comment type="caution">
    <text evidence="12">The sequence shown here is derived from an EMBL/GenBank/DDBJ whole genome shotgun (WGS) entry which is preliminary data.</text>
</comment>
<feature type="domain" description="Glycoside hydrolase family 9" evidence="11">
    <location>
        <begin position="148"/>
        <end position="573"/>
    </location>
</feature>
<sequence>MTGVLTKALLLGVATLTLLHTAHADRCEYVTIGDEWTYNYGAVFSAPAPSDYSGVSVDLYFNRPVDSIDYYQGSAQKVDDQHFILIDDSLSGLAGSIIELKFQAHFPGAQPVVTAAAINGEPICDGAWTTVPPLQDPCDPTGMMPYDYAQVLCMGILFYEAERSGYLPADQRITWRYDSALGDGSDVGHDLTGGYYDAGDHVKFGFPMAFTATMIGWGLIDFADGYKSAGQVEYGQAALKWATDYFLKAHTAHWEFYGQVGNGGYDHSYWGRPENMTMERPSMKIDETAPGSELAGETAAALAVTSIVFKDVDAAYSAEVLDVAKELYEFADAKREHYHISIPDAAGYYQSWSGYYDELLWAALWLYRATDDATYLDRARGHYAEIPVTPNNRLEQFSWDDKRAGAFSLGTLLDPEFTSYATDIQTFLDWVKHEAPYTPGGLVYLDTWGPNRHAANVAFLMFWNANQGLDAAENRQWAQGQIGYILGDTGRSFVIGYGQNYPKRPHHRSSSCPSLPGTCHDGWAEKQDGPNPQTLYGALVGGPGANDEYTDDRMDYVHNEVACDYNAAFVGALAALVELN</sequence>
<reference evidence="12 13" key="1">
    <citation type="journal article" date="2024" name="BMC Genomics">
        <title>Genome assembly of redclaw crayfish (Cherax quadricarinatus) provides insights into its immune adaptation and hypoxia tolerance.</title>
        <authorList>
            <person name="Liu Z."/>
            <person name="Zheng J."/>
            <person name="Li H."/>
            <person name="Fang K."/>
            <person name="Wang S."/>
            <person name="He J."/>
            <person name="Zhou D."/>
            <person name="Weng S."/>
            <person name="Chi M."/>
            <person name="Gu Z."/>
            <person name="He J."/>
            <person name="Li F."/>
            <person name="Wang M."/>
        </authorList>
    </citation>
    <scope>NUCLEOTIDE SEQUENCE [LARGE SCALE GENOMIC DNA]</scope>
    <source>
        <strain evidence="12">ZL_2023a</strain>
    </source>
</reference>
<evidence type="ECO:0000256" key="2">
    <source>
        <dbReference type="ARBA" id="ARBA00007072"/>
    </source>
</evidence>
<feature type="signal peptide" evidence="10">
    <location>
        <begin position="1"/>
        <end position="24"/>
    </location>
</feature>
<dbReference type="EMBL" id="JARKIK010000002">
    <property type="protein sequence ID" value="KAK8753528.1"/>
    <property type="molecule type" value="Genomic_DNA"/>
</dbReference>
<dbReference type="InterPro" id="IPR033126">
    <property type="entry name" value="Glyco_hydro_9_Asp/Glu_AS"/>
</dbReference>
<dbReference type="InterPro" id="IPR018221">
    <property type="entry name" value="Glyco_hydro_9_His_AS"/>
</dbReference>
<keyword evidence="13" id="KW-1185">Reference proteome</keyword>
<dbReference type="GO" id="GO:0030245">
    <property type="term" value="P:cellulose catabolic process"/>
    <property type="evidence" value="ECO:0007669"/>
    <property type="project" value="UniProtKB-KW"/>
</dbReference>
<evidence type="ECO:0000256" key="8">
    <source>
        <dbReference type="PROSITE-ProRule" id="PRU10059"/>
    </source>
</evidence>
<accession>A0AAW0YNU7</accession>
<dbReference type="AlphaFoldDB" id="A0AAW0YNU7"/>
<dbReference type="InterPro" id="IPR008928">
    <property type="entry name" value="6-hairpin_glycosidase_sf"/>
</dbReference>
<gene>
    <name evidence="12" type="ORF">OTU49_000081</name>
</gene>
<feature type="active site" evidence="9">
    <location>
        <position position="551"/>
    </location>
</feature>
<organism evidence="12 13">
    <name type="scientific">Cherax quadricarinatus</name>
    <name type="common">Australian red claw crayfish</name>
    <dbReference type="NCBI Taxonomy" id="27406"/>
    <lineage>
        <taxon>Eukaryota</taxon>
        <taxon>Metazoa</taxon>
        <taxon>Ecdysozoa</taxon>
        <taxon>Arthropoda</taxon>
        <taxon>Crustacea</taxon>
        <taxon>Multicrustacea</taxon>
        <taxon>Malacostraca</taxon>
        <taxon>Eumalacostraca</taxon>
        <taxon>Eucarida</taxon>
        <taxon>Decapoda</taxon>
        <taxon>Pleocyemata</taxon>
        <taxon>Astacidea</taxon>
        <taxon>Parastacoidea</taxon>
        <taxon>Parastacidae</taxon>
        <taxon>Cherax</taxon>
    </lineage>
</organism>
<feature type="active site" evidence="8">
    <location>
        <position position="506"/>
    </location>
</feature>
<evidence type="ECO:0000256" key="9">
    <source>
        <dbReference type="PROSITE-ProRule" id="PRU10060"/>
    </source>
</evidence>
<evidence type="ECO:0000256" key="3">
    <source>
        <dbReference type="ARBA" id="ARBA00022801"/>
    </source>
</evidence>
<dbReference type="PANTHER" id="PTHR22298">
    <property type="entry name" value="ENDO-1,4-BETA-GLUCANASE"/>
    <property type="match status" value="1"/>
</dbReference>
<name>A0AAW0YNU7_CHEQU</name>
<dbReference type="GO" id="GO:0008810">
    <property type="term" value="F:cellulase activity"/>
    <property type="evidence" value="ECO:0007669"/>
    <property type="project" value="UniProtKB-EC"/>
</dbReference>
<keyword evidence="6 8" id="KW-0326">Glycosidase</keyword>
<dbReference type="PROSITE" id="PS00592">
    <property type="entry name" value="GH9_2"/>
    <property type="match status" value="1"/>
</dbReference>
<protein>
    <recommendedName>
        <fullName evidence="10">Endoglucanase</fullName>
        <ecNumber evidence="10">3.2.1.4</ecNumber>
    </recommendedName>
</protein>
<proteinExistence type="inferred from homology"/>
<keyword evidence="7 8" id="KW-0624">Polysaccharide degradation</keyword>
<evidence type="ECO:0000256" key="7">
    <source>
        <dbReference type="ARBA" id="ARBA00023326"/>
    </source>
</evidence>
<keyword evidence="4 10" id="KW-0136">Cellulose degradation</keyword>
<keyword evidence="10" id="KW-0732">Signal</keyword>
<keyword evidence="5 8" id="KW-0119">Carbohydrate metabolism</keyword>
<dbReference type="FunFam" id="1.50.10.10:FF:000020">
    <property type="entry name" value="Endoglucanase"/>
    <property type="match status" value="1"/>
</dbReference>
<dbReference type="PROSITE" id="PS00698">
    <property type="entry name" value="GH9_3"/>
    <property type="match status" value="1"/>
</dbReference>
<dbReference type="InterPro" id="IPR001701">
    <property type="entry name" value="Glyco_hydro_9"/>
</dbReference>
<dbReference type="InterPro" id="IPR012341">
    <property type="entry name" value="6hp_glycosidase-like_sf"/>
</dbReference>
<evidence type="ECO:0000256" key="10">
    <source>
        <dbReference type="RuleBase" id="RU361166"/>
    </source>
</evidence>
<dbReference type="Proteomes" id="UP001445076">
    <property type="component" value="Unassembled WGS sequence"/>
</dbReference>
<dbReference type="Gene3D" id="1.50.10.10">
    <property type="match status" value="1"/>
</dbReference>
<dbReference type="EC" id="3.2.1.4" evidence="10"/>
<evidence type="ECO:0000256" key="5">
    <source>
        <dbReference type="ARBA" id="ARBA00023277"/>
    </source>
</evidence>
<evidence type="ECO:0000259" key="11">
    <source>
        <dbReference type="Pfam" id="PF00759"/>
    </source>
</evidence>